<dbReference type="PANTHER" id="PTHR30250">
    <property type="entry name" value="PST FAMILY PREDICTED COLANIC ACID TRANSPORTER"/>
    <property type="match status" value="1"/>
</dbReference>
<sequence>MKRVIRGMSGQAFSRGAIFINTLGVVPMLLAAWGLTVYGEWITLTAIATLTSLSNFGLANAASTEILKATGASDNDRAQTVFGTAFIALACIFGPVLLVIFGLVLVLPVAEMLKITHVSNTGIIIITMAMASQVWLNTVKGLFFGASFSSGTYAAPNLVSGLVKLLELASLGVAVGYFHGGPAYAAVVIACVAGLDLIAQAALAVRAAPWLKLRNVGIDRTCLKMLMGPSMGAALLHLGVNFVGVQGPRIILSSVAGPEAVGVFSVYATATRIIDQISSLAMSVFQIEFSRTSGGGQTDVTMKLLSVGGRINVASCLILSCGLLVGGPIAFDMWTHGRVSFEYPLACAFLLATLFVQTAKAPLTYLQGANYLFKPVVTMLIAGAIGLAIGSPLAHAWGPLGMAMGKILAEGLALIVVTVFAAHSIGTNSRTLLLTQFNLLGFMRQAYGLWRTSLRRSPA</sequence>
<evidence type="ECO:0000313" key="7">
    <source>
        <dbReference type="EMBL" id="MCJ2188722.1"/>
    </source>
</evidence>
<keyword evidence="3 6" id="KW-0812">Transmembrane</keyword>
<keyword evidence="4 6" id="KW-1133">Transmembrane helix</keyword>
<organism evidence="7 8">
    <name type="scientific">Novosphingobium beihaiensis</name>
    <dbReference type="NCBI Taxonomy" id="2930389"/>
    <lineage>
        <taxon>Bacteria</taxon>
        <taxon>Pseudomonadati</taxon>
        <taxon>Pseudomonadota</taxon>
        <taxon>Alphaproteobacteria</taxon>
        <taxon>Sphingomonadales</taxon>
        <taxon>Sphingomonadaceae</taxon>
        <taxon>Novosphingobium</taxon>
    </lineage>
</organism>
<evidence type="ECO:0000256" key="2">
    <source>
        <dbReference type="ARBA" id="ARBA00022475"/>
    </source>
</evidence>
<feature type="transmembrane region" description="Helical" evidence="6">
    <location>
        <begin position="12"/>
        <end position="35"/>
    </location>
</feature>
<accession>A0ABT0BUN9</accession>
<reference evidence="7 8" key="1">
    <citation type="submission" date="2022-04" db="EMBL/GenBank/DDBJ databases">
        <title>Identification of a novel bacterium isolated from mangrove sediments.</title>
        <authorList>
            <person name="Pan X."/>
        </authorList>
    </citation>
    <scope>NUCLEOTIDE SEQUENCE [LARGE SCALE GENOMIC DNA]</scope>
    <source>
        <strain evidence="7 8">B2638</strain>
    </source>
</reference>
<proteinExistence type="predicted"/>
<dbReference type="PANTHER" id="PTHR30250:SF26">
    <property type="entry name" value="PSMA PROTEIN"/>
    <property type="match status" value="1"/>
</dbReference>
<dbReference type="Proteomes" id="UP001202281">
    <property type="component" value="Unassembled WGS sequence"/>
</dbReference>
<feature type="transmembrane region" description="Helical" evidence="6">
    <location>
        <begin position="41"/>
        <end position="61"/>
    </location>
</feature>
<feature type="transmembrane region" description="Helical" evidence="6">
    <location>
        <begin position="81"/>
        <end position="110"/>
    </location>
</feature>
<dbReference type="InterPro" id="IPR050833">
    <property type="entry name" value="Poly_Biosynth_Transport"/>
</dbReference>
<gene>
    <name evidence="7" type="ORF">MTR66_18115</name>
</gene>
<feature type="transmembrane region" description="Helical" evidence="6">
    <location>
        <begin position="371"/>
        <end position="394"/>
    </location>
</feature>
<keyword evidence="2" id="KW-1003">Cell membrane</keyword>
<feature type="transmembrane region" description="Helical" evidence="6">
    <location>
        <begin position="122"/>
        <end position="146"/>
    </location>
</feature>
<dbReference type="RefSeq" id="WP_243923611.1">
    <property type="nucleotide sequence ID" value="NZ_JALHLG010000044.1"/>
</dbReference>
<feature type="transmembrane region" description="Helical" evidence="6">
    <location>
        <begin position="311"/>
        <end position="331"/>
    </location>
</feature>
<name>A0ABT0BUN9_9SPHN</name>
<evidence type="ECO:0000256" key="4">
    <source>
        <dbReference type="ARBA" id="ARBA00022989"/>
    </source>
</evidence>
<protein>
    <recommendedName>
        <fullName evidence="9">Membrane protein involved in the export of O-antigen and teichoic acid</fullName>
    </recommendedName>
</protein>
<comment type="subcellular location">
    <subcellularLocation>
        <location evidence="1">Cell membrane</location>
        <topology evidence="1">Multi-pass membrane protein</topology>
    </subcellularLocation>
</comment>
<evidence type="ECO:0000256" key="5">
    <source>
        <dbReference type="ARBA" id="ARBA00023136"/>
    </source>
</evidence>
<feature type="transmembrane region" description="Helical" evidence="6">
    <location>
        <begin position="400"/>
        <end position="422"/>
    </location>
</feature>
<feature type="transmembrane region" description="Helical" evidence="6">
    <location>
        <begin position="184"/>
        <end position="205"/>
    </location>
</feature>
<evidence type="ECO:0000256" key="3">
    <source>
        <dbReference type="ARBA" id="ARBA00022692"/>
    </source>
</evidence>
<comment type="caution">
    <text evidence="7">The sequence shown here is derived from an EMBL/GenBank/DDBJ whole genome shotgun (WGS) entry which is preliminary data.</text>
</comment>
<keyword evidence="8" id="KW-1185">Reference proteome</keyword>
<evidence type="ECO:0000313" key="8">
    <source>
        <dbReference type="Proteomes" id="UP001202281"/>
    </source>
</evidence>
<evidence type="ECO:0000256" key="6">
    <source>
        <dbReference type="SAM" id="Phobius"/>
    </source>
</evidence>
<dbReference type="EMBL" id="JALHLG010000044">
    <property type="protein sequence ID" value="MCJ2188722.1"/>
    <property type="molecule type" value="Genomic_DNA"/>
</dbReference>
<evidence type="ECO:0008006" key="9">
    <source>
        <dbReference type="Google" id="ProtNLM"/>
    </source>
</evidence>
<feature type="transmembrane region" description="Helical" evidence="6">
    <location>
        <begin position="343"/>
        <end position="359"/>
    </location>
</feature>
<keyword evidence="5 6" id="KW-0472">Membrane</keyword>
<evidence type="ECO:0000256" key="1">
    <source>
        <dbReference type="ARBA" id="ARBA00004651"/>
    </source>
</evidence>